<evidence type="ECO:0000256" key="1">
    <source>
        <dbReference type="SAM" id="Phobius"/>
    </source>
</evidence>
<protein>
    <submittedName>
        <fullName evidence="2">Uncharacterized protein</fullName>
    </submittedName>
</protein>
<dbReference type="AlphaFoldDB" id="A0A0R1YTE1"/>
<accession>A0A0R1YTE1</accession>
<gene>
    <name evidence="2" type="ORF">FD47_GL001369</name>
</gene>
<reference evidence="2 3" key="1">
    <citation type="journal article" date="2015" name="Genome Announc.">
        <title>Expanding the biotechnology potential of lactobacilli through comparative genomics of 213 strains and associated genera.</title>
        <authorList>
            <person name="Sun Z."/>
            <person name="Harris H.M."/>
            <person name="McCann A."/>
            <person name="Guo C."/>
            <person name="Argimon S."/>
            <person name="Zhang W."/>
            <person name="Yang X."/>
            <person name="Jeffery I.B."/>
            <person name="Cooney J.C."/>
            <person name="Kagawa T.F."/>
            <person name="Liu W."/>
            <person name="Song Y."/>
            <person name="Salvetti E."/>
            <person name="Wrobel A."/>
            <person name="Rasinkangas P."/>
            <person name="Parkhill J."/>
            <person name="Rea M.C."/>
            <person name="O'Sullivan O."/>
            <person name="Ritari J."/>
            <person name="Douillard F.P."/>
            <person name="Paul Ross R."/>
            <person name="Yang R."/>
            <person name="Briner A.E."/>
            <person name="Felis G.E."/>
            <person name="de Vos W.M."/>
            <person name="Barrangou R."/>
            <person name="Klaenhammer T.R."/>
            <person name="Caufield P.W."/>
            <person name="Cui Y."/>
            <person name="Zhang H."/>
            <person name="O'Toole P.W."/>
        </authorList>
    </citation>
    <scope>NUCLEOTIDE SEQUENCE [LARGE SCALE GENOMIC DNA]</scope>
    <source>
        <strain evidence="2 3">DSM 18390</strain>
    </source>
</reference>
<evidence type="ECO:0000313" key="3">
    <source>
        <dbReference type="Proteomes" id="UP000051010"/>
    </source>
</evidence>
<dbReference type="PATRIC" id="fig|1423786.4.peg.1468"/>
<dbReference type="EMBL" id="AZFZ01000003">
    <property type="protein sequence ID" value="KRM45537.1"/>
    <property type="molecule type" value="Genomic_DNA"/>
</dbReference>
<keyword evidence="1" id="KW-0812">Transmembrane</keyword>
<dbReference type="Proteomes" id="UP000051010">
    <property type="component" value="Unassembled WGS sequence"/>
</dbReference>
<name>A0A0R1YTE1_9LACO</name>
<keyword evidence="1" id="KW-0472">Membrane</keyword>
<keyword evidence="1" id="KW-1133">Transmembrane helix</keyword>
<feature type="transmembrane region" description="Helical" evidence="1">
    <location>
        <begin position="12"/>
        <end position="30"/>
    </location>
</feature>
<evidence type="ECO:0000313" key="2">
    <source>
        <dbReference type="EMBL" id="KRM45537.1"/>
    </source>
</evidence>
<proteinExistence type="predicted"/>
<organism evidence="2 3">
    <name type="scientific">Lentilactobacillus parafarraginis DSM 18390 = JCM 14109</name>
    <dbReference type="NCBI Taxonomy" id="1423786"/>
    <lineage>
        <taxon>Bacteria</taxon>
        <taxon>Bacillati</taxon>
        <taxon>Bacillota</taxon>
        <taxon>Bacilli</taxon>
        <taxon>Lactobacillales</taxon>
        <taxon>Lactobacillaceae</taxon>
        <taxon>Lentilactobacillus</taxon>
    </lineage>
</organism>
<comment type="caution">
    <text evidence="2">The sequence shown here is derived from an EMBL/GenBank/DDBJ whole genome shotgun (WGS) entry which is preliminary data.</text>
</comment>
<sequence>MVVNGRLASHILGANRFFGGLVSFALWLPFMTKYVTLFNEVTVWGKGETAWTFYIVGTITCLTA</sequence>